<dbReference type="Proteomes" id="UP000476055">
    <property type="component" value="Unassembled WGS sequence"/>
</dbReference>
<name>A0A6L5YHU6_9FIRM</name>
<feature type="transmembrane region" description="Helical" evidence="1">
    <location>
        <begin position="36"/>
        <end position="66"/>
    </location>
</feature>
<keyword evidence="1" id="KW-0472">Membrane</keyword>
<protein>
    <submittedName>
        <fullName evidence="2">Uncharacterized protein</fullName>
    </submittedName>
</protein>
<keyword evidence="1" id="KW-1133">Transmembrane helix</keyword>
<evidence type="ECO:0000313" key="2">
    <source>
        <dbReference type="EMBL" id="MST57936.1"/>
    </source>
</evidence>
<sequence>MNNGYDFNAHHDSHCEGPYCNCDNRNYGHSFDCSGVVAAICVILAILVSLIFPPLGFIIFWGWVLCSK</sequence>
<accession>A0A6L5YHU6</accession>
<dbReference type="RefSeq" id="WP_118547776.1">
    <property type="nucleotide sequence ID" value="NZ_VUMU01000006.1"/>
</dbReference>
<organism evidence="2 3">
    <name type="scientific">Waltera intestinalis</name>
    <dbReference type="NCBI Taxonomy" id="2606635"/>
    <lineage>
        <taxon>Bacteria</taxon>
        <taxon>Bacillati</taxon>
        <taxon>Bacillota</taxon>
        <taxon>Clostridia</taxon>
        <taxon>Lachnospirales</taxon>
        <taxon>Lachnospiraceae</taxon>
        <taxon>Waltera</taxon>
    </lineage>
</organism>
<comment type="caution">
    <text evidence="2">The sequence shown here is derived from an EMBL/GenBank/DDBJ whole genome shotgun (WGS) entry which is preliminary data.</text>
</comment>
<gene>
    <name evidence="2" type="ORF">FYJ59_06710</name>
</gene>
<keyword evidence="3" id="KW-1185">Reference proteome</keyword>
<keyword evidence="1" id="KW-0812">Transmembrane</keyword>
<proteinExistence type="predicted"/>
<dbReference type="EMBL" id="VUMU01000006">
    <property type="protein sequence ID" value="MST57936.1"/>
    <property type="molecule type" value="Genomic_DNA"/>
</dbReference>
<evidence type="ECO:0000256" key="1">
    <source>
        <dbReference type="SAM" id="Phobius"/>
    </source>
</evidence>
<evidence type="ECO:0000313" key="3">
    <source>
        <dbReference type="Proteomes" id="UP000476055"/>
    </source>
</evidence>
<dbReference type="AlphaFoldDB" id="A0A6L5YHU6"/>
<reference evidence="2 3" key="1">
    <citation type="submission" date="2019-08" db="EMBL/GenBank/DDBJ databases">
        <title>In-depth cultivation of the pig gut microbiome towards novel bacterial diversity and tailored functional studies.</title>
        <authorList>
            <person name="Wylensek D."/>
            <person name="Hitch T.C.A."/>
            <person name="Clavel T."/>
        </authorList>
    </citation>
    <scope>NUCLEOTIDE SEQUENCE [LARGE SCALE GENOMIC DNA]</scope>
    <source>
        <strain evidence="2 3">WCA3-601-WT-6H</strain>
    </source>
</reference>